<sequence>MTSRNKEHQELLLTPQVTALLFAMGFDPAADVEKLNIDYDLYAKGEDQVEAAYREVRGATDVLARVRDEVGARWTGSAAEQFDRYAEKVVSAGAAERGLLDAQDKATTEFFEEIKKNVQEAHDAIMKAVSGAMFVINPAMSFAVELGRLFNGTGDAPGLALPTDVYAAIEEVAKALGQIVDLPKKFGEAKFDSDIGSFALNDTADFRISADHSDGRVPTGLDDNEKDVDAWKER</sequence>
<dbReference type="STRING" id="200378.SAMN05216553_113236"/>
<dbReference type="EMBL" id="FNCC01000013">
    <property type="protein sequence ID" value="SDG94395.1"/>
    <property type="molecule type" value="Genomic_DNA"/>
</dbReference>
<dbReference type="RefSeq" id="WP_090054801.1">
    <property type="nucleotide sequence ID" value="NZ_FNCC01000013.1"/>
</dbReference>
<protein>
    <submittedName>
        <fullName evidence="2">Uncharacterized protein</fullName>
    </submittedName>
</protein>
<evidence type="ECO:0000313" key="3">
    <source>
        <dbReference type="Proteomes" id="UP000199623"/>
    </source>
</evidence>
<dbReference type="Proteomes" id="UP000199623">
    <property type="component" value="Unassembled WGS sequence"/>
</dbReference>
<accession>A0A1G7YDK8</accession>
<organism evidence="2 3">
    <name type="scientific">Lentzea fradiae</name>
    <dbReference type="NCBI Taxonomy" id="200378"/>
    <lineage>
        <taxon>Bacteria</taxon>
        <taxon>Bacillati</taxon>
        <taxon>Actinomycetota</taxon>
        <taxon>Actinomycetes</taxon>
        <taxon>Pseudonocardiales</taxon>
        <taxon>Pseudonocardiaceae</taxon>
        <taxon>Lentzea</taxon>
    </lineage>
</organism>
<reference evidence="3" key="1">
    <citation type="submission" date="2016-10" db="EMBL/GenBank/DDBJ databases">
        <authorList>
            <person name="Varghese N."/>
            <person name="Submissions S."/>
        </authorList>
    </citation>
    <scope>NUCLEOTIDE SEQUENCE [LARGE SCALE GENOMIC DNA]</scope>
    <source>
        <strain evidence="3">CGMCC 4.3506</strain>
    </source>
</reference>
<name>A0A1G7YDK8_9PSEU</name>
<keyword evidence="3" id="KW-1185">Reference proteome</keyword>
<dbReference type="AlphaFoldDB" id="A0A1G7YDK8"/>
<evidence type="ECO:0000313" key="2">
    <source>
        <dbReference type="EMBL" id="SDG94395.1"/>
    </source>
</evidence>
<feature type="region of interest" description="Disordered" evidence="1">
    <location>
        <begin position="210"/>
        <end position="234"/>
    </location>
</feature>
<gene>
    <name evidence="2" type="ORF">SAMN05216553_113236</name>
</gene>
<dbReference type="OrthoDB" id="9994134at2"/>
<evidence type="ECO:0000256" key="1">
    <source>
        <dbReference type="SAM" id="MobiDB-lite"/>
    </source>
</evidence>
<proteinExistence type="predicted"/>